<dbReference type="EMBL" id="BMQV01000044">
    <property type="protein sequence ID" value="GGP65147.1"/>
    <property type="molecule type" value="Genomic_DNA"/>
</dbReference>
<sequence length="372" mass="40659">MKPFPRAEISRHALQSNLAQLRLIAPNSKIMAVVKANGYGHGLLNVAESVGILNFIKSEGKYDGGADGFGLARLEEALQLRAGGVEGKLLLLEGFFRQSDLPLLVTHHIDTVVHHESQLQMLETIKLEKPVTVWIKIDTGMHRIGFSLEQFEQVYQRLMHCPQVAKPIHLMTHFACADEPDNSMTQAQINAFEQVIDGLGGDRTLANSAGTLFWPTSQADWIRPGIALYGISPVVGDRGVNHRLIPAMELVSNLIAVREHKAGDSVGYGAFWTAKQDTRLGVVAIGYGDGYPRNAPEGTPVWINGRRVPIVGRVSMDMLTVDLGANAQDKVGDSVQLWGKALAVEEVAEHIGTIAYELVTKLTPRVVVELLD</sequence>
<evidence type="ECO:0000256" key="9">
    <source>
        <dbReference type="HAMAP-Rule" id="MF_01201"/>
    </source>
</evidence>
<dbReference type="Proteomes" id="UP000654367">
    <property type="component" value="Unassembled WGS sequence"/>
</dbReference>
<dbReference type="InterPro" id="IPR000821">
    <property type="entry name" value="Ala_racemase"/>
</dbReference>
<proteinExistence type="inferred from homology"/>
<feature type="binding site" evidence="9">
    <location>
        <position position="316"/>
    </location>
    <ligand>
        <name>substrate</name>
    </ligand>
</feature>
<evidence type="ECO:0000313" key="11">
    <source>
        <dbReference type="EMBL" id="GGP65147.1"/>
    </source>
</evidence>
<feature type="active site" description="Proton acceptor; specific for D-alanine" evidence="9">
    <location>
        <position position="35"/>
    </location>
</feature>
<dbReference type="PRINTS" id="PR00992">
    <property type="entry name" value="ALARACEMASE"/>
</dbReference>
<organism evidence="11 12">
    <name type="scientific">Shewanella saliphila</name>
    <dbReference type="NCBI Taxonomy" id="2282698"/>
    <lineage>
        <taxon>Bacteria</taxon>
        <taxon>Pseudomonadati</taxon>
        <taxon>Pseudomonadota</taxon>
        <taxon>Gammaproteobacteria</taxon>
        <taxon>Alteromonadales</taxon>
        <taxon>Shewanellaceae</taxon>
        <taxon>Shewanella</taxon>
    </lineage>
</organism>
<feature type="modified residue" description="N6-(pyridoxal phosphate)lysine" evidence="9">
    <location>
        <position position="35"/>
    </location>
</feature>
<dbReference type="InterPro" id="IPR029066">
    <property type="entry name" value="PLP-binding_barrel"/>
</dbReference>
<reference evidence="12" key="1">
    <citation type="journal article" date="2019" name="Int. J. Syst. Evol. Microbiol.">
        <title>The Global Catalogue of Microorganisms (GCM) 10K type strain sequencing project: providing services to taxonomists for standard genome sequencing and annotation.</title>
        <authorList>
            <consortium name="The Broad Institute Genomics Platform"/>
            <consortium name="The Broad Institute Genome Sequencing Center for Infectious Disease"/>
            <person name="Wu L."/>
            <person name="Ma J."/>
        </authorList>
    </citation>
    <scope>NUCLEOTIDE SEQUENCE [LARGE SCALE GENOMIC DNA]</scope>
    <source>
        <strain evidence="12">JCM 32304</strain>
    </source>
</reference>
<dbReference type="EC" id="5.1.1.1" evidence="5 9"/>
<dbReference type="Gene3D" id="3.20.20.10">
    <property type="entry name" value="Alanine racemase"/>
    <property type="match status" value="1"/>
</dbReference>
<name>A0ABQ2Q9C3_9GAMM</name>
<comment type="function">
    <text evidence="9">Catalyzes the interconversion of L-alanine and D-alanine. May also act on other amino acids.</text>
</comment>
<comment type="cofactor">
    <cofactor evidence="2 9">
        <name>pyridoxal 5'-phosphate</name>
        <dbReference type="ChEBI" id="CHEBI:597326"/>
    </cofactor>
</comment>
<dbReference type="NCBIfam" id="TIGR00492">
    <property type="entry name" value="alr"/>
    <property type="match status" value="1"/>
</dbReference>
<keyword evidence="7 9" id="KW-0413">Isomerase</keyword>
<dbReference type="InterPro" id="IPR001608">
    <property type="entry name" value="Ala_racemase_N"/>
</dbReference>
<dbReference type="HAMAP" id="MF_01201">
    <property type="entry name" value="Ala_racemase"/>
    <property type="match status" value="1"/>
</dbReference>
<comment type="pathway">
    <text evidence="3">Cell wall biogenesis; peptidoglycan biosynthesis.</text>
</comment>
<evidence type="ECO:0000313" key="12">
    <source>
        <dbReference type="Proteomes" id="UP000654367"/>
    </source>
</evidence>
<evidence type="ECO:0000256" key="3">
    <source>
        <dbReference type="ARBA" id="ARBA00004752"/>
    </source>
</evidence>
<dbReference type="PROSITE" id="PS00395">
    <property type="entry name" value="ALANINE_RACEMASE"/>
    <property type="match status" value="1"/>
</dbReference>
<dbReference type="Pfam" id="PF01168">
    <property type="entry name" value="Ala_racemase_N"/>
    <property type="match status" value="1"/>
</dbReference>
<evidence type="ECO:0000256" key="2">
    <source>
        <dbReference type="ARBA" id="ARBA00001933"/>
    </source>
</evidence>
<dbReference type="SUPFAM" id="SSF51419">
    <property type="entry name" value="PLP-binding barrel"/>
    <property type="match status" value="1"/>
</dbReference>
<evidence type="ECO:0000256" key="1">
    <source>
        <dbReference type="ARBA" id="ARBA00000316"/>
    </source>
</evidence>
<protein>
    <recommendedName>
        <fullName evidence="5 9">Alanine racemase</fullName>
        <ecNumber evidence="5 9">5.1.1.1</ecNumber>
    </recommendedName>
</protein>
<dbReference type="SUPFAM" id="SSF50621">
    <property type="entry name" value="Alanine racemase C-terminal domain-like"/>
    <property type="match status" value="1"/>
</dbReference>
<accession>A0ABQ2Q9C3</accession>
<gene>
    <name evidence="11" type="primary">alr</name>
    <name evidence="11" type="ORF">GCM10009409_33210</name>
</gene>
<comment type="similarity">
    <text evidence="4 9">Belongs to the alanine racemase family.</text>
</comment>
<evidence type="ECO:0000256" key="5">
    <source>
        <dbReference type="ARBA" id="ARBA00013089"/>
    </source>
</evidence>
<keyword evidence="12" id="KW-1185">Reference proteome</keyword>
<keyword evidence="6 9" id="KW-0663">Pyridoxal phosphate</keyword>
<dbReference type="InterPro" id="IPR011079">
    <property type="entry name" value="Ala_racemase_C"/>
</dbReference>
<evidence type="ECO:0000259" key="10">
    <source>
        <dbReference type="SMART" id="SM01005"/>
    </source>
</evidence>
<evidence type="ECO:0000256" key="4">
    <source>
        <dbReference type="ARBA" id="ARBA00007880"/>
    </source>
</evidence>
<feature type="domain" description="Alanine racemase C-terminal" evidence="10">
    <location>
        <begin position="247"/>
        <end position="371"/>
    </location>
</feature>
<dbReference type="PANTHER" id="PTHR30511:SF4">
    <property type="entry name" value="ALANINE RACEMASE, BIOSYNTHETIC"/>
    <property type="match status" value="1"/>
</dbReference>
<comment type="caution">
    <text evidence="11">The sequence shown here is derived from an EMBL/GenBank/DDBJ whole genome shotgun (WGS) entry which is preliminary data.</text>
</comment>
<dbReference type="InterPro" id="IPR009006">
    <property type="entry name" value="Ala_racemase/Decarboxylase_C"/>
</dbReference>
<dbReference type="Gene3D" id="2.40.37.10">
    <property type="entry name" value="Lyase, Ornithine Decarboxylase, Chain A, domain 1"/>
    <property type="match status" value="1"/>
</dbReference>
<evidence type="ECO:0000256" key="7">
    <source>
        <dbReference type="ARBA" id="ARBA00023235"/>
    </source>
</evidence>
<comment type="pathway">
    <text evidence="8 9">Amino-acid biosynthesis; D-alanine biosynthesis; D-alanine from L-alanine: step 1/1.</text>
</comment>
<feature type="active site" description="Proton acceptor; specific for L-alanine" evidence="9">
    <location>
        <position position="268"/>
    </location>
</feature>
<dbReference type="SMART" id="SM01005">
    <property type="entry name" value="Ala_racemase_C"/>
    <property type="match status" value="1"/>
</dbReference>
<feature type="binding site" evidence="9">
    <location>
        <position position="143"/>
    </location>
    <ligand>
        <name>substrate</name>
    </ligand>
</feature>
<evidence type="ECO:0000256" key="8">
    <source>
        <dbReference type="ARBA" id="ARBA00037912"/>
    </source>
</evidence>
<dbReference type="RefSeq" id="WP_188922430.1">
    <property type="nucleotide sequence ID" value="NZ_BMQV01000044.1"/>
</dbReference>
<dbReference type="InterPro" id="IPR020622">
    <property type="entry name" value="Ala_racemase_pyridoxalP-BS"/>
</dbReference>
<dbReference type="CDD" id="cd06827">
    <property type="entry name" value="PLPDE_III_AR_proteobact"/>
    <property type="match status" value="1"/>
</dbReference>
<dbReference type="PANTHER" id="PTHR30511">
    <property type="entry name" value="ALANINE RACEMASE"/>
    <property type="match status" value="1"/>
</dbReference>
<evidence type="ECO:0000256" key="6">
    <source>
        <dbReference type="ARBA" id="ARBA00022898"/>
    </source>
</evidence>
<comment type="catalytic activity">
    <reaction evidence="1 9">
        <text>L-alanine = D-alanine</text>
        <dbReference type="Rhea" id="RHEA:20249"/>
        <dbReference type="ChEBI" id="CHEBI:57416"/>
        <dbReference type="ChEBI" id="CHEBI:57972"/>
        <dbReference type="EC" id="5.1.1.1"/>
    </reaction>
</comment>
<dbReference type="Pfam" id="PF00842">
    <property type="entry name" value="Ala_racemase_C"/>
    <property type="match status" value="1"/>
</dbReference>